<name>A0A448WZI5_9PLAT</name>
<organism evidence="1 2">
    <name type="scientific">Protopolystoma xenopodis</name>
    <dbReference type="NCBI Taxonomy" id="117903"/>
    <lineage>
        <taxon>Eukaryota</taxon>
        <taxon>Metazoa</taxon>
        <taxon>Spiralia</taxon>
        <taxon>Lophotrochozoa</taxon>
        <taxon>Platyhelminthes</taxon>
        <taxon>Monogenea</taxon>
        <taxon>Polyopisthocotylea</taxon>
        <taxon>Polystomatidea</taxon>
        <taxon>Polystomatidae</taxon>
        <taxon>Protopolystoma</taxon>
    </lineage>
</organism>
<sequence>MHHHFQSRTVDVVHSHVVRYDFGNDHAYNRLETRHDDGATPLQLPFSEPHNSDLSEAARQQMLSLRSVHRRNELLATVSRLVRCFDAELRVLRNNRFYIDTILKRAELSQLTSFDEYRLLKEFEKSELVLTERARSKAQEKQDLATKANIPFVTK</sequence>
<evidence type="ECO:0000313" key="1">
    <source>
        <dbReference type="EMBL" id="VEL24147.1"/>
    </source>
</evidence>
<protein>
    <submittedName>
        <fullName evidence="1">Uncharacterized protein</fullName>
    </submittedName>
</protein>
<comment type="caution">
    <text evidence="1">The sequence shown here is derived from an EMBL/GenBank/DDBJ whole genome shotgun (WGS) entry which is preliminary data.</text>
</comment>
<dbReference type="Proteomes" id="UP000784294">
    <property type="component" value="Unassembled WGS sequence"/>
</dbReference>
<dbReference type="EMBL" id="CAAALY010066157">
    <property type="protein sequence ID" value="VEL24147.1"/>
    <property type="molecule type" value="Genomic_DNA"/>
</dbReference>
<dbReference type="OrthoDB" id="1935234at2759"/>
<accession>A0A448WZI5</accession>
<evidence type="ECO:0000313" key="2">
    <source>
        <dbReference type="Proteomes" id="UP000784294"/>
    </source>
</evidence>
<dbReference type="AlphaFoldDB" id="A0A448WZI5"/>
<keyword evidence="2" id="KW-1185">Reference proteome</keyword>
<gene>
    <name evidence="1" type="ORF">PXEA_LOCUS17587</name>
</gene>
<proteinExistence type="predicted"/>
<reference evidence="1" key="1">
    <citation type="submission" date="2018-11" db="EMBL/GenBank/DDBJ databases">
        <authorList>
            <consortium name="Pathogen Informatics"/>
        </authorList>
    </citation>
    <scope>NUCLEOTIDE SEQUENCE</scope>
</reference>